<sequence length="144" mass="16761">MESNRRFEKPQDLWSTHANRPSAKPRVISARFITGTNKRKEENEKKHDTVYDVTLPSDSQPDHHPIFDEPENLVTASDERKPRCALLVSMEWKWGSSEGYANISKICLARGVRDRRWKPRDHAACKKDILICRLLNTNEDGKYQ</sequence>
<proteinExistence type="predicted"/>
<evidence type="ECO:0000256" key="1">
    <source>
        <dbReference type="SAM" id="MobiDB-lite"/>
    </source>
</evidence>
<organism evidence="2 3">
    <name type="scientific">Haemonchus contortus</name>
    <name type="common">Barber pole worm</name>
    <dbReference type="NCBI Taxonomy" id="6289"/>
    <lineage>
        <taxon>Eukaryota</taxon>
        <taxon>Metazoa</taxon>
        <taxon>Ecdysozoa</taxon>
        <taxon>Nematoda</taxon>
        <taxon>Chromadorea</taxon>
        <taxon>Rhabditida</taxon>
        <taxon>Rhabditina</taxon>
        <taxon>Rhabditomorpha</taxon>
        <taxon>Strongyloidea</taxon>
        <taxon>Trichostrongylidae</taxon>
        <taxon>Haemonchus</taxon>
    </lineage>
</organism>
<dbReference type="OrthoDB" id="10465319at2759"/>
<dbReference type="WBParaSite" id="HCON_00133645-00001">
    <property type="protein sequence ID" value="HCON_00133645-00001"/>
    <property type="gene ID" value="HCON_00133645"/>
</dbReference>
<evidence type="ECO:0000313" key="2">
    <source>
        <dbReference type="Proteomes" id="UP000025227"/>
    </source>
</evidence>
<name>A0A7I4YT13_HAECO</name>
<dbReference type="Proteomes" id="UP000025227">
    <property type="component" value="Unplaced"/>
</dbReference>
<feature type="region of interest" description="Disordered" evidence="1">
    <location>
        <begin position="1"/>
        <end position="70"/>
    </location>
</feature>
<keyword evidence="2" id="KW-1185">Reference proteome</keyword>
<protein>
    <submittedName>
        <fullName evidence="3">Uncharacterized protein</fullName>
    </submittedName>
</protein>
<accession>A0A7I4YT13</accession>
<evidence type="ECO:0000313" key="3">
    <source>
        <dbReference type="WBParaSite" id="HCON_00133645-00001"/>
    </source>
</evidence>
<reference evidence="3" key="1">
    <citation type="submission" date="2020-12" db="UniProtKB">
        <authorList>
            <consortium name="WormBaseParasite"/>
        </authorList>
    </citation>
    <scope>IDENTIFICATION</scope>
    <source>
        <strain evidence="3">MHco3</strain>
    </source>
</reference>
<feature type="compositionally biased region" description="Basic and acidic residues" evidence="1">
    <location>
        <begin position="1"/>
        <end position="11"/>
    </location>
</feature>
<dbReference type="AlphaFoldDB" id="A0A7I4YT13"/>
<feature type="compositionally biased region" description="Basic and acidic residues" evidence="1">
    <location>
        <begin position="38"/>
        <end position="50"/>
    </location>
</feature>